<proteinExistence type="predicted"/>
<dbReference type="PANTHER" id="PTHR42342">
    <property type="entry name" value="STATIONARY PHASE PROTEIN 5"/>
    <property type="match status" value="1"/>
</dbReference>
<name>A0A2K1QY29_9PEZI</name>
<dbReference type="GO" id="GO:0070628">
    <property type="term" value="F:proteasome binding"/>
    <property type="evidence" value="ECO:0007669"/>
    <property type="project" value="InterPro"/>
</dbReference>
<sequence>MPPLAGYWHSLLAKHGHVWKTVYKEATKAVRAKITGQAPATLEHAYVRASAVQNIHPVARIRQAQSGWANSKRHLHQAVRYLTTDARGGSSAARASFRSATWTAIKQSPGRAPFASTLRPNLTGGTLGRTAGGYALGAGRAGGPRYFSHGPASQTQVVQNVSQAVRAFLLGGQKAQFNGVSPATGEKKYKAVTRLQHDTGKKMREIPRTTPGSHVDFNINPTVTALTPLRTVPGFKAQEQHLNSEGLMDILSADFSRSLKELAIVLSDLRKLSVLGDLPITYHNCSLRVHFPGCDSDTVDRLCEELNIRRGVVAQDDDFDAFVGTEMALLFPFAPDRAASEAEELFYPTLPVVQKKADVIDWKNMLTPSERSFEYSTRSETGLDGESEAIEVEDPWLSSPSGDEGYHCSDDIGSFSHSPLEYQGIEGIYRFIEQCDGHRR</sequence>
<dbReference type="OrthoDB" id="5415241at2759"/>
<dbReference type="Proteomes" id="UP000243797">
    <property type="component" value="Unassembled WGS sequence"/>
</dbReference>
<accession>A0A2K1QY29</accession>
<dbReference type="EMBL" id="NKHZ01000029">
    <property type="protein sequence ID" value="PNS19958.1"/>
    <property type="molecule type" value="Genomic_DNA"/>
</dbReference>
<dbReference type="PANTHER" id="PTHR42342:SF1">
    <property type="entry name" value="STATIONARY PHASE PROTEIN 5"/>
    <property type="match status" value="1"/>
</dbReference>
<dbReference type="STRING" id="2082308.A0A2K1QY29"/>
<dbReference type="GO" id="GO:0043248">
    <property type="term" value="P:proteasome assembly"/>
    <property type="evidence" value="ECO:0007669"/>
    <property type="project" value="TreeGrafter"/>
</dbReference>
<gene>
    <name evidence="1" type="ORF">CAC42_7925</name>
</gene>
<protein>
    <submittedName>
        <fullName evidence="1">Uncharacterized protein</fullName>
    </submittedName>
</protein>
<reference evidence="1 2" key="1">
    <citation type="submission" date="2017-06" db="EMBL/GenBank/DDBJ databases">
        <title>Draft genome sequence of a variant of Elsinoe murrayae.</title>
        <authorList>
            <person name="Cheng Q."/>
        </authorList>
    </citation>
    <scope>NUCLEOTIDE SEQUENCE [LARGE SCALE GENOMIC DNA]</scope>
    <source>
        <strain evidence="1 2">CQ-2017a</strain>
    </source>
</reference>
<dbReference type="InterPro" id="IPR038816">
    <property type="entry name" value="Stationary_phase_5"/>
</dbReference>
<evidence type="ECO:0000313" key="2">
    <source>
        <dbReference type="Proteomes" id="UP000243797"/>
    </source>
</evidence>
<keyword evidence="2" id="KW-1185">Reference proteome</keyword>
<dbReference type="InParanoid" id="A0A2K1QY29"/>
<comment type="caution">
    <text evidence="1">The sequence shown here is derived from an EMBL/GenBank/DDBJ whole genome shotgun (WGS) entry which is preliminary data.</text>
</comment>
<evidence type="ECO:0000313" key="1">
    <source>
        <dbReference type="EMBL" id="PNS19958.1"/>
    </source>
</evidence>
<organism evidence="1 2">
    <name type="scientific">Sphaceloma murrayae</name>
    <dbReference type="NCBI Taxonomy" id="2082308"/>
    <lineage>
        <taxon>Eukaryota</taxon>
        <taxon>Fungi</taxon>
        <taxon>Dikarya</taxon>
        <taxon>Ascomycota</taxon>
        <taxon>Pezizomycotina</taxon>
        <taxon>Dothideomycetes</taxon>
        <taxon>Dothideomycetidae</taxon>
        <taxon>Myriangiales</taxon>
        <taxon>Elsinoaceae</taxon>
        <taxon>Sphaceloma</taxon>
    </lineage>
</organism>
<dbReference type="AlphaFoldDB" id="A0A2K1QY29"/>